<dbReference type="EMBL" id="NESP01000001">
    <property type="protein sequence ID" value="PUE60863.1"/>
    <property type="molecule type" value="Genomic_DNA"/>
</dbReference>
<dbReference type="AlphaFoldDB" id="A0A315ESW0"/>
<dbReference type="Proteomes" id="UP000251341">
    <property type="component" value="Unassembled WGS sequence"/>
</dbReference>
<evidence type="ECO:0000313" key="2">
    <source>
        <dbReference type="Proteomes" id="UP000251341"/>
    </source>
</evidence>
<reference evidence="1 2" key="1">
    <citation type="submission" date="2017-04" db="EMBL/GenBank/DDBJ databases">
        <title>Unexpected and diverse lifestyles within the genus Limnohabitans.</title>
        <authorList>
            <person name="Kasalicky V."/>
            <person name="Mehrshad M."/>
            <person name="Andrei S.-A."/>
            <person name="Salcher M."/>
            <person name="Kratochvilova H."/>
            <person name="Simek K."/>
            <person name="Ghai R."/>
        </authorList>
    </citation>
    <scope>NUCLEOTIDE SEQUENCE [LARGE SCALE GENOMIC DNA]</scope>
    <source>
        <strain evidence="1 2">MWH-C5</strain>
    </source>
</reference>
<sequence>MGRASLVFLKWQFKHSSMSMTQLYASNPMQDASLFDEVLDEMPEFKVDLIESWLGDQALSGGAGREIKKARAITLKSRTALLAETAAQVHIRATGHGWCLAQEKGCGGAGLYEATRCVGCKNGVIDESFTEIWKGIYEQQTELLAIDDAGPAVKQRAERDVQWAHQVMVDLGVLLTPDTSNLNGTSNE</sequence>
<name>A0A315ESW0_9BURK</name>
<comment type="caution">
    <text evidence="1">The sequence shown here is derived from an EMBL/GenBank/DDBJ whole genome shotgun (WGS) entry which is preliminary data.</text>
</comment>
<organism evidence="1 2">
    <name type="scientific">Limnohabitans curvus</name>
    <dbReference type="NCBI Taxonomy" id="323423"/>
    <lineage>
        <taxon>Bacteria</taxon>
        <taxon>Pseudomonadati</taxon>
        <taxon>Pseudomonadota</taxon>
        <taxon>Betaproteobacteria</taxon>
        <taxon>Burkholderiales</taxon>
        <taxon>Comamonadaceae</taxon>
        <taxon>Limnohabitans</taxon>
    </lineage>
</organism>
<evidence type="ECO:0000313" key="1">
    <source>
        <dbReference type="EMBL" id="PUE60863.1"/>
    </source>
</evidence>
<gene>
    <name evidence="1" type="ORF">B9Z44_12400</name>
</gene>
<protein>
    <submittedName>
        <fullName evidence="1">Integrase</fullName>
    </submittedName>
</protein>
<accession>A0A315ESW0</accession>
<keyword evidence="2" id="KW-1185">Reference proteome</keyword>
<proteinExistence type="predicted"/>